<dbReference type="GO" id="GO:0019441">
    <property type="term" value="P:L-tryptophan catabolic process to kynurenine"/>
    <property type="evidence" value="ECO:0007669"/>
    <property type="project" value="InterPro"/>
</dbReference>
<dbReference type="AlphaFoldDB" id="A0A916WKP3"/>
<evidence type="ECO:0000313" key="2">
    <source>
        <dbReference type="Proteomes" id="UP000620596"/>
    </source>
</evidence>
<evidence type="ECO:0000313" key="1">
    <source>
        <dbReference type="EMBL" id="GGB07202.1"/>
    </source>
</evidence>
<accession>A0A916WKP3</accession>
<proteinExistence type="predicted"/>
<reference evidence="1" key="2">
    <citation type="submission" date="2020-09" db="EMBL/GenBank/DDBJ databases">
        <authorList>
            <person name="Sun Q."/>
            <person name="Zhou Y."/>
        </authorList>
    </citation>
    <scope>NUCLEOTIDE SEQUENCE</scope>
    <source>
        <strain evidence="1">CGMCC 1.15322</strain>
    </source>
</reference>
<gene>
    <name evidence="1" type="ORF">GCM10011496_30140</name>
</gene>
<protein>
    <submittedName>
        <fullName evidence="1">Cyclase</fullName>
    </submittedName>
</protein>
<dbReference type="InterPro" id="IPR007325">
    <property type="entry name" value="KFase/CYL"/>
</dbReference>
<name>A0A916WKP3_9BURK</name>
<dbReference type="Pfam" id="PF04199">
    <property type="entry name" value="Cyclase"/>
    <property type="match status" value="1"/>
</dbReference>
<dbReference type="PANTHER" id="PTHR34861">
    <property type="match status" value="1"/>
</dbReference>
<dbReference type="SUPFAM" id="SSF102198">
    <property type="entry name" value="Putative cyclase"/>
    <property type="match status" value="1"/>
</dbReference>
<keyword evidence="2" id="KW-1185">Reference proteome</keyword>
<organism evidence="1 2">
    <name type="scientific">Polaromonas eurypsychrophila</name>
    <dbReference type="NCBI Taxonomy" id="1614635"/>
    <lineage>
        <taxon>Bacteria</taxon>
        <taxon>Pseudomonadati</taxon>
        <taxon>Pseudomonadota</taxon>
        <taxon>Betaproteobacteria</taxon>
        <taxon>Burkholderiales</taxon>
        <taxon>Comamonadaceae</taxon>
        <taxon>Polaromonas</taxon>
    </lineage>
</organism>
<dbReference type="GO" id="GO:0004061">
    <property type="term" value="F:arylformamidase activity"/>
    <property type="evidence" value="ECO:0007669"/>
    <property type="project" value="InterPro"/>
</dbReference>
<reference evidence="1" key="1">
    <citation type="journal article" date="2014" name="Int. J. Syst. Evol. Microbiol.">
        <title>Complete genome sequence of Corynebacterium casei LMG S-19264T (=DSM 44701T), isolated from a smear-ripened cheese.</title>
        <authorList>
            <consortium name="US DOE Joint Genome Institute (JGI-PGF)"/>
            <person name="Walter F."/>
            <person name="Albersmeier A."/>
            <person name="Kalinowski J."/>
            <person name="Ruckert C."/>
        </authorList>
    </citation>
    <scope>NUCLEOTIDE SEQUENCE</scope>
    <source>
        <strain evidence="1">CGMCC 1.15322</strain>
    </source>
</reference>
<comment type="caution">
    <text evidence="1">The sequence shown here is derived from an EMBL/GenBank/DDBJ whole genome shotgun (WGS) entry which is preliminary data.</text>
</comment>
<dbReference type="EMBL" id="BMIG01000012">
    <property type="protein sequence ID" value="GGB07202.1"/>
    <property type="molecule type" value="Genomic_DNA"/>
</dbReference>
<dbReference type="Gene3D" id="3.50.30.50">
    <property type="entry name" value="Putative cyclase"/>
    <property type="match status" value="1"/>
</dbReference>
<sequence length="303" mass="32929">MQEVITGDIFCLSLPLDRPGGQVLNDHRCAPVFKPVMRSGNQVFNFPMEQVDPRFSDVSSDEAVLLYSQYSTQWDGFAHKGSMFDVDGSGVRRRVHYNGWEIVDANSRGTQGELGARAVSIASMAETGVQGRGVLVDLHHHLGNERTQVDLNMLLRIMEADRVTVSEGDILCIHSGLGQLIMNSPATGPDPSIRLACAVLDGTDSALLNWITETGLVAIAADNLAVESSSTLGVRKNIGPHGPVLPLHEHCLFKIGVHLGELWYLTELAQWLRTHERSRFLLTAPPLRLPGAVGSPVTPVATV</sequence>
<dbReference type="InterPro" id="IPR037175">
    <property type="entry name" value="KFase_sf"/>
</dbReference>
<dbReference type="Proteomes" id="UP000620596">
    <property type="component" value="Unassembled WGS sequence"/>
</dbReference>